<reference evidence="2" key="3">
    <citation type="submission" date="2025-09" db="UniProtKB">
        <authorList>
            <consortium name="Ensembl"/>
        </authorList>
    </citation>
    <scope>IDENTIFICATION</scope>
</reference>
<sequence>MNAEFTLSLSFGQYNDQGGVYTFYFTTGMAMSSTLMTTSVAITYANFYACLKCLYGLIVSLFAFLTAFVYVLEVVKDKILDRRKGTYLAALPGFFKCTDAFVSCIIFMPLTVYRDKSALILCVIAYIIPFPILPLKTCLPFNLDRFVFIFLVISVVLYVFAAIVWPIFYLLHLGHSIHSCIHDLRQPDSFLSGPYFSLCLVFVVSNAHEQQCQLSYDLNIIKFKYLKLSL</sequence>
<keyword evidence="1" id="KW-0812">Transmembrane</keyword>
<dbReference type="AlphaFoldDB" id="A0A3P8WX91"/>
<evidence type="ECO:0008006" key="4">
    <source>
        <dbReference type="Google" id="ProtNLM"/>
    </source>
</evidence>
<feature type="transmembrane region" description="Helical" evidence="1">
    <location>
        <begin position="21"/>
        <end position="42"/>
    </location>
</feature>
<reference evidence="2 3" key="1">
    <citation type="journal article" date="2014" name="Nat. Genet.">
        <title>Whole-genome sequence of a flatfish provides insights into ZW sex chromosome evolution and adaptation to a benthic lifestyle.</title>
        <authorList>
            <person name="Chen S."/>
            <person name="Zhang G."/>
            <person name="Shao C."/>
            <person name="Huang Q."/>
            <person name="Liu G."/>
            <person name="Zhang P."/>
            <person name="Song W."/>
            <person name="An N."/>
            <person name="Chalopin D."/>
            <person name="Volff J.N."/>
            <person name="Hong Y."/>
            <person name="Li Q."/>
            <person name="Sha Z."/>
            <person name="Zhou H."/>
            <person name="Xie M."/>
            <person name="Yu Q."/>
            <person name="Liu Y."/>
            <person name="Xiang H."/>
            <person name="Wang N."/>
            <person name="Wu K."/>
            <person name="Yang C."/>
            <person name="Zhou Q."/>
            <person name="Liao X."/>
            <person name="Yang L."/>
            <person name="Hu Q."/>
            <person name="Zhang J."/>
            <person name="Meng L."/>
            <person name="Jin L."/>
            <person name="Tian Y."/>
            <person name="Lian J."/>
            <person name="Yang J."/>
            <person name="Miao G."/>
            <person name="Liu S."/>
            <person name="Liang Z."/>
            <person name="Yan F."/>
            <person name="Li Y."/>
            <person name="Sun B."/>
            <person name="Zhang H."/>
            <person name="Zhang J."/>
            <person name="Zhu Y."/>
            <person name="Du M."/>
            <person name="Zhao Y."/>
            <person name="Schartl M."/>
            <person name="Tang Q."/>
            <person name="Wang J."/>
        </authorList>
    </citation>
    <scope>NUCLEOTIDE SEQUENCE</scope>
</reference>
<evidence type="ECO:0000256" key="1">
    <source>
        <dbReference type="SAM" id="Phobius"/>
    </source>
</evidence>
<evidence type="ECO:0000313" key="3">
    <source>
        <dbReference type="Proteomes" id="UP000265120"/>
    </source>
</evidence>
<dbReference type="InterPro" id="IPR047123">
    <property type="entry name" value="MYADM-like"/>
</dbReference>
<feature type="transmembrane region" description="Helical" evidence="1">
    <location>
        <begin position="118"/>
        <end position="135"/>
    </location>
</feature>
<proteinExistence type="predicted"/>
<dbReference type="Proteomes" id="UP000265120">
    <property type="component" value="Chromosome 8"/>
</dbReference>
<evidence type="ECO:0000313" key="2">
    <source>
        <dbReference type="Ensembl" id="ENSCSEP00000030006.1"/>
    </source>
</evidence>
<dbReference type="InParanoid" id="A0A3P8WX91"/>
<dbReference type="PANTHER" id="PTHR17068">
    <property type="entry name" value="MYELOID-ASSOCIATED DIFFERENTIATION MARKER MYADM FAMILY MEMBER"/>
    <property type="match status" value="1"/>
</dbReference>
<dbReference type="Ensembl" id="ENSCSET00000030410.1">
    <property type="protein sequence ID" value="ENSCSEP00000030006.1"/>
    <property type="gene ID" value="ENSCSEG00000019232.1"/>
</dbReference>
<feature type="transmembrane region" description="Helical" evidence="1">
    <location>
        <begin position="54"/>
        <end position="75"/>
    </location>
</feature>
<reference evidence="2" key="2">
    <citation type="submission" date="2025-08" db="UniProtKB">
        <authorList>
            <consortium name="Ensembl"/>
        </authorList>
    </citation>
    <scope>IDENTIFICATION</scope>
</reference>
<accession>A0A3P8WX91</accession>
<organism evidence="2 3">
    <name type="scientific">Cynoglossus semilaevis</name>
    <name type="common">Tongue sole</name>
    <dbReference type="NCBI Taxonomy" id="244447"/>
    <lineage>
        <taxon>Eukaryota</taxon>
        <taxon>Metazoa</taxon>
        <taxon>Chordata</taxon>
        <taxon>Craniata</taxon>
        <taxon>Vertebrata</taxon>
        <taxon>Euteleostomi</taxon>
        <taxon>Actinopterygii</taxon>
        <taxon>Neopterygii</taxon>
        <taxon>Teleostei</taxon>
        <taxon>Neoteleostei</taxon>
        <taxon>Acanthomorphata</taxon>
        <taxon>Carangaria</taxon>
        <taxon>Pleuronectiformes</taxon>
        <taxon>Pleuronectoidei</taxon>
        <taxon>Cynoglossidae</taxon>
        <taxon>Cynoglossinae</taxon>
        <taxon>Cynoglossus</taxon>
    </lineage>
</organism>
<dbReference type="PANTHER" id="PTHR17068:SF12">
    <property type="entry name" value="MYELOID-ASSOCIATED DIFFERENTIATION MARKER-LIKE PROTEIN 2"/>
    <property type="match status" value="1"/>
</dbReference>
<feature type="transmembrane region" description="Helical" evidence="1">
    <location>
        <begin position="147"/>
        <end position="171"/>
    </location>
</feature>
<keyword evidence="1" id="KW-0472">Membrane</keyword>
<keyword evidence="3" id="KW-1185">Reference proteome</keyword>
<feature type="transmembrane region" description="Helical" evidence="1">
    <location>
        <begin position="87"/>
        <end position="112"/>
    </location>
</feature>
<name>A0A3P8WX91_CYNSE</name>
<keyword evidence="1" id="KW-1133">Transmembrane helix</keyword>
<protein>
    <recommendedName>
        <fullName evidence="4">MARVEL domain-containing protein</fullName>
    </recommendedName>
</protein>